<gene>
    <name evidence="2" type="ORF">LEMA_P012870.1</name>
</gene>
<dbReference type="SMART" id="SM00886">
    <property type="entry name" value="Dabb"/>
    <property type="match status" value="1"/>
</dbReference>
<accession>E5AC46</accession>
<dbReference type="RefSeq" id="XP_003843636.1">
    <property type="nucleotide sequence ID" value="XM_003843588.1"/>
</dbReference>
<evidence type="ECO:0000313" key="3">
    <source>
        <dbReference type="Proteomes" id="UP000002668"/>
    </source>
</evidence>
<dbReference type="SUPFAM" id="SSF54909">
    <property type="entry name" value="Dimeric alpha+beta barrel"/>
    <property type="match status" value="1"/>
</dbReference>
<dbReference type="PROSITE" id="PS51502">
    <property type="entry name" value="S_R_A_B_BARREL"/>
    <property type="match status" value="1"/>
</dbReference>
<dbReference type="Pfam" id="PF07876">
    <property type="entry name" value="Dabb"/>
    <property type="match status" value="1"/>
</dbReference>
<dbReference type="InterPro" id="IPR013097">
    <property type="entry name" value="Dabb"/>
</dbReference>
<dbReference type="VEuPathDB" id="FungiDB:LEMA_P012870.1"/>
<keyword evidence="3" id="KW-1185">Reference proteome</keyword>
<sequence>MPIRRVALFKVRKEEDRQKLLDMYNAMSTKAVKNGRPYIRSIEAGPTQQDARAQGYTVAATSIFESEEDQKYYDEECPAHAEMKAAAKGFVEGMLMVYFAV</sequence>
<dbReference type="OMA" id="TYFEPIE"/>
<feature type="domain" description="Stress-response A/B barrel" evidence="1">
    <location>
        <begin position="3"/>
        <end position="99"/>
    </location>
</feature>
<dbReference type="HOGENOM" id="CLU_120569_1_1_1"/>
<dbReference type="OrthoDB" id="3830014at2759"/>
<dbReference type="eggNOG" id="ENOG502STNI">
    <property type="taxonomic scope" value="Eukaryota"/>
</dbReference>
<dbReference type="GeneID" id="13292191"/>
<dbReference type="InterPro" id="IPR011008">
    <property type="entry name" value="Dimeric_a/b-barrel"/>
</dbReference>
<reference evidence="3" key="1">
    <citation type="journal article" date="2011" name="Nat. Commun.">
        <title>Effector diversification within compartments of the Leptosphaeria maculans genome affected by Repeat-Induced Point mutations.</title>
        <authorList>
            <person name="Rouxel T."/>
            <person name="Grandaubert J."/>
            <person name="Hane J.K."/>
            <person name="Hoede C."/>
            <person name="van de Wouw A.P."/>
            <person name="Couloux A."/>
            <person name="Dominguez V."/>
            <person name="Anthouard V."/>
            <person name="Bally P."/>
            <person name="Bourras S."/>
            <person name="Cozijnsen A.J."/>
            <person name="Ciuffetti L.M."/>
            <person name="Degrave A."/>
            <person name="Dilmaghani A."/>
            <person name="Duret L."/>
            <person name="Fudal I."/>
            <person name="Goodwin S.B."/>
            <person name="Gout L."/>
            <person name="Glaser N."/>
            <person name="Linglin J."/>
            <person name="Kema G.H.J."/>
            <person name="Lapalu N."/>
            <person name="Lawrence C.B."/>
            <person name="May K."/>
            <person name="Meyer M."/>
            <person name="Ollivier B."/>
            <person name="Poulain J."/>
            <person name="Schoch C.L."/>
            <person name="Simon A."/>
            <person name="Spatafora J.W."/>
            <person name="Stachowiak A."/>
            <person name="Turgeon B.G."/>
            <person name="Tyler B.M."/>
            <person name="Vincent D."/>
            <person name="Weissenbach J."/>
            <person name="Amselem J."/>
            <person name="Quesneville H."/>
            <person name="Oliver R.P."/>
            <person name="Wincker P."/>
            <person name="Balesdent M.-H."/>
            <person name="Howlett B.J."/>
        </authorList>
    </citation>
    <scope>NUCLEOTIDE SEQUENCE [LARGE SCALE GENOMIC DNA]</scope>
    <source>
        <strain evidence="3">JN3 / isolate v23.1.3 / race Av1-4-5-6-7-8</strain>
    </source>
</reference>
<evidence type="ECO:0000313" key="2">
    <source>
        <dbReference type="EMBL" id="CBY00157.1"/>
    </source>
</evidence>
<dbReference type="Gene3D" id="3.30.70.100">
    <property type="match status" value="1"/>
</dbReference>
<dbReference type="InParanoid" id="E5AC46"/>
<organism evidence="3">
    <name type="scientific">Leptosphaeria maculans (strain JN3 / isolate v23.1.3 / race Av1-4-5-6-7-8)</name>
    <name type="common">Blackleg fungus</name>
    <name type="synonym">Phoma lingam</name>
    <dbReference type="NCBI Taxonomy" id="985895"/>
    <lineage>
        <taxon>Eukaryota</taxon>
        <taxon>Fungi</taxon>
        <taxon>Dikarya</taxon>
        <taxon>Ascomycota</taxon>
        <taxon>Pezizomycotina</taxon>
        <taxon>Dothideomycetes</taxon>
        <taxon>Pleosporomycetidae</taxon>
        <taxon>Pleosporales</taxon>
        <taxon>Pleosporineae</taxon>
        <taxon>Leptosphaeriaceae</taxon>
        <taxon>Plenodomus</taxon>
        <taxon>Plenodomus lingam/Leptosphaeria maculans species complex</taxon>
    </lineage>
</organism>
<dbReference type="Proteomes" id="UP000002668">
    <property type="component" value="Genome"/>
</dbReference>
<dbReference type="AlphaFoldDB" id="E5AC46"/>
<protein>
    <submittedName>
        <fullName evidence="2">Similar to stress responsive A/B barrel domain-containing protein</fullName>
    </submittedName>
</protein>
<evidence type="ECO:0000259" key="1">
    <source>
        <dbReference type="PROSITE" id="PS51502"/>
    </source>
</evidence>
<dbReference type="EMBL" id="FP929138">
    <property type="protein sequence ID" value="CBY00157.1"/>
    <property type="molecule type" value="Genomic_DNA"/>
</dbReference>
<name>E5AC46_LEPMJ</name>
<proteinExistence type="predicted"/>